<name>A0ABN2GMM6_9ACTN</name>
<gene>
    <name evidence="2" type="ORF">GCM10009765_23610</name>
</gene>
<accession>A0ABN2GMM6</accession>
<reference evidence="2 3" key="1">
    <citation type="journal article" date="2019" name="Int. J. Syst. Evol. Microbiol.">
        <title>The Global Catalogue of Microorganisms (GCM) 10K type strain sequencing project: providing services to taxonomists for standard genome sequencing and annotation.</title>
        <authorList>
            <consortium name="The Broad Institute Genomics Platform"/>
            <consortium name="The Broad Institute Genome Sequencing Center for Infectious Disease"/>
            <person name="Wu L."/>
            <person name="Ma J."/>
        </authorList>
    </citation>
    <scope>NUCLEOTIDE SEQUENCE [LARGE SCALE GENOMIC DNA]</scope>
    <source>
        <strain evidence="2 3">JCM 14718</strain>
    </source>
</reference>
<evidence type="ECO:0000313" key="3">
    <source>
        <dbReference type="Proteomes" id="UP001500618"/>
    </source>
</evidence>
<dbReference type="Proteomes" id="UP001500618">
    <property type="component" value="Unassembled WGS sequence"/>
</dbReference>
<keyword evidence="3" id="KW-1185">Reference proteome</keyword>
<comment type="caution">
    <text evidence="2">The sequence shown here is derived from an EMBL/GenBank/DDBJ whole genome shotgun (WGS) entry which is preliminary data.</text>
</comment>
<proteinExistence type="predicted"/>
<evidence type="ECO:0000313" key="2">
    <source>
        <dbReference type="EMBL" id="GAA1673544.1"/>
    </source>
</evidence>
<dbReference type="EMBL" id="BAAANY010000008">
    <property type="protein sequence ID" value="GAA1673544.1"/>
    <property type="molecule type" value="Genomic_DNA"/>
</dbReference>
<protein>
    <submittedName>
        <fullName evidence="2">Uncharacterized protein</fullName>
    </submittedName>
</protein>
<evidence type="ECO:0000256" key="1">
    <source>
        <dbReference type="SAM" id="MobiDB-lite"/>
    </source>
</evidence>
<organism evidence="2 3">
    <name type="scientific">Fodinicola feengrottensis</name>
    <dbReference type="NCBI Taxonomy" id="435914"/>
    <lineage>
        <taxon>Bacteria</taxon>
        <taxon>Bacillati</taxon>
        <taxon>Actinomycetota</taxon>
        <taxon>Actinomycetes</taxon>
        <taxon>Mycobacteriales</taxon>
        <taxon>Fodinicola</taxon>
    </lineage>
</organism>
<feature type="region of interest" description="Disordered" evidence="1">
    <location>
        <begin position="1"/>
        <end position="28"/>
    </location>
</feature>
<sequence>MSTTPAHNPRTHSHIYDPGLTTAGAPRSGAAMATAPSAFADLPEGTIVNLTPHAMTLYPAFTPDRIQTGTIRPLMVIPSSEAYPQARLGEAVVGPAKLGFRLPVPVNDLAFGPAADPAGMQLPEPRPGVFWLTSLVVGLASERPDVLVPHDYVRDLEGRIIGTRRLGRVAPQSATPATTDSA</sequence>
<dbReference type="RefSeq" id="WP_344309738.1">
    <property type="nucleotide sequence ID" value="NZ_BAAANY010000008.1"/>
</dbReference>